<feature type="transmembrane region" description="Helical" evidence="6">
    <location>
        <begin position="453"/>
        <end position="471"/>
    </location>
</feature>
<proteinExistence type="predicted"/>
<name>A0ABV9MSB5_9ENTE</name>
<feature type="transmembrane region" description="Helical" evidence="6">
    <location>
        <begin position="50"/>
        <end position="69"/>
    </location>
</feature>
<dbReference type="EMBL" id="JBHSGS010000002">
    <property type="protein sequence ID" value="MFC4718185.1"/>
    <property type="molecule type" value="Genomic_DNA"/>
</dbReference>
<evidence type="ECO:0000256" key="5">
    <source>
        <dbReference type="ARBA" id="ARBA00023136"/>
    </source>
</evidence>
<comment type="caution">
    <text evidence="7">The sequence shown here is derived from an EMBL/GenBank/DDBJ whole genome shotgun (WGS) entry which is preliminary data.</text>
</comment>
<feature type="transmembrane region" description="Helical" evidence="6">
    <location>
        <begin position="235"/>
        <end position="255"/>
    </location>
</feature>
<sequence>MAKSPLKNLVQGAFILTVAAFIAKVLSALYRVPLQNFVGDEGFYVYQQVYPFYGLAMTLALTGLPQFISKYVAEQDEGNEQEKVFAQLQTFIFWLSIFLWGLVWLGSPVIAYLMGDQALQPIIQVTSYTFLLIPPLTLYRGQLQGQFILVPTAISQVVEQFLRVGVILWAAIYFRFIGGWSVYRVSQVAMWGSFIGGLAAILILAVAHRRRSKWQIRWSWPTISAWPKKAVRRRFLIEGGLVSLYSGYLILFQLLDSFLLVNFLEKSGWSTTQARIEKGVFDRGQPLVQLGLVVALALSTGFLPMLTKYLQEKNAAAFLFSTKLYLRLTTTLGLAASFGLALVMPYMNYALFKDQAGNLVLSSFVFSVVLMAVIQGYQSVAQSKNRLMPAIRAAFIGLLLKGLATPLFVYWWHTLGASLATLVALVVTLLCLIKNESSSVNRFWYERAFGWRVMAALSVMVVSLLLFNQSIAWLYGPLKHRKMALLFALLGVLVGMSSLLFALLKFQVFTVREWLLLPFGKKILQKTRRKK</sequence>
<feature type="transmembrane region" description="Helical" evidence="6">
    <location>
        <begin position="90"/>
        <end position="115"/>
    </location>
</feature>
<dbReference type="InterPro" id="IPR024923">
    <property type="entry name" value="PG_synth_SpoVB"/>
</dbReference>
<dbReference type="Pfam" id="PF01943">
    <property type="entry name" value="Polysacc_synt"/>
    <property type="match status" value="1"/>
</dbReference>
<reference evidence="8" key="1">
    <citation type="journal article" date="2019" name="Int. J. Syst. Evol. Microbiol.">
        <title>The Global Catalogue of Microorganisms (GCM) 10K type strain sequencing project: providing services to taxonomists for standard genome sequencing and annotation.</title>
        <authorList>
            <consortium name="The Broad Institute Genomics Platform"/>
            <consortium name="The Broad Institute Genome Sequencing Center for Infectious Disease"/>
            <person name="Wu L."/>
            <person name="Ma J."/>
        </authorList>
    </citation>
    <scope>NUCLEOTIDE SEQUENCE [LARGE SCALE GENOMIC DNA]</scope>
    <source>
        <strain evidence="8">CGMCC 1.19032</strain>
    </source>
</reference>
<feature type="transmembrane region" description="Helical" evidence="6">
    <location>
        <begin position="188"/>
        <end position="207"/>
    </location>
</feature>
<keyword evidence="3 6" id="KW-0812">Transmembrane</keyword>
<evidence type="ECO:0000313" key="8">
    <source>
        <dbReference type="Proteomes" id="UP001595969"/>
    </source>
</evidence>
<organism evidence="7 8">
    <name type="scientific">Enterococcus lemanii</name>
    <dbReference type="NCBI Taxonomy" id="1159752"/>
    <lineage>
        <taxon>Bacteria</taxon>
        <taxon>Bacillati</taxon>
        <taxon>Bacillota</taxon>
        <taxon>Bacilli</taxon>
        <taxon>Lactobacillales</taxon>
        <taxon>Enterococcaceae</taxon>
        <taxon>Enterococcus</taxon>
    </lineage>
</organism>
<feature type="transmembrane region" description="Helical" evidence="6">
    <location>
        <begin position="328"/>
        <end position="347"/>
    </location>
</feature>
<feature type="transmembrane region" description="Helical" evidence="6">
    <location>
        <begin position="12"/>
        <end position="30"/>
    </location>
</feature>
<dbReference type="Proteomes" id="UP001595969">
    <property type="component" value="Unassembled WGS sequence"/>
</dbReference>
<feature type="transmembrane region" description="Helical" evidence="6">
    <location>
        <begin position="359"/>
        <end position="377"/>
    </location>
</feature>
<keyword evidence="2" id="KW-1003">Cell membrane</keyword>
<dbReference type="InterPro" id="IPR002797">
    <property type="entry name" value="Polysacc_synth"/>
</dbReference>
<evidence type="ECO:0000256" key="1">
    <source>
        <dbReference type="ARBA" id="ARBA00004651"/>
    </source>
</evidence>
<feature type="transmembrane region" description="Helical" evidence="6">
    <location>
        <begin position="415"/>
        <end position="433"/>
    </location>
</feature>
<evidence type="ECO:0000256" key="6">
    <source>
        <dbReference type="SAM" id="Phobius"/>
    </source>
</evidence>
<keyword evidence="4 6" id="KW-1133">Transmembrane helix</keyword>
<dbReference type="CDD" id="cd13124">
    <property type="entry name" value="MATE_SpoVB_like"/>
    <property type="match status" value="1"/>
</dbReference>
<evidence type="ECO:0000256" key="3">
    <source>
        <dbReference type="ARBA" id="ARBA00022692"/>
    </source>
</evidence>
<accession>A0ABV9MSB5</accession>
<feature type="transmembrane region" description="Helical" evidence="6">
    <location>
        <begin position="121"/>
        <end position="139"/>
    </location>
</feature>
<feature type="transmembrane region" description="Helical" evidence="6">
    <location>
        <begin position="389"/>
        <end position="409"/>
    </location>
</feature>
<keyword evidence="8" id="KW-1185">Reference proteome</keyword>
<evidence type="ECO:0000256" key="2">
    <source>
        <dbReference type="ARBA" id="ARBA00022475"/>
    </source>
</evidence>
<keyword evidence="5 6" id="KW-0472">Membrane</keyword>
<dbReference type="RefSeq" id="WP_204654915.1">
    <property type="nucleotide sequence ID" value="NZ_JAFBFD010000044.1"/>
</dbReference>
<comment type="subcellular location">
    <subcellularLocation>
        <location evidence="1">Cell membrane</location>
        <topology evidence="1">Multi-pass membrane protein</topology>
    </subcellularLocation>
</comment>
<dbReference type="PANTHER" id="PTHR30250">
    <property type="entry name" value="PST FAMILY PREDICTED COLANIC ACID TRANSPORTER"/>
    <property type="match status" value="1"/>
</dbReference>
<evidence type="ECO:0000313" key="7">
    <source>
        <dbReference type="EMBL" id="MFC4718185.1"/>
    </source>
</evidence>
<feature type="transmembrane region" description="Helical" evidence="6">
    <location>
        <begin position="287"/>
        <end position="307"/>
    </location>
</feature>
<feature type="transmembrane region" description="Helical" evidence="6">
    <location>
        <begin position="160"/>
        <end position="182"/>
    </location>
</feature>
<evidence type="ECO:0000256" key="4">
    <source>
        <dbReference type="ARBA" id="ARBA00022989"/>
    </source>
</evidence>
<gene>
    <name evidence="7" type="ORF">ACFO5I_00150</name>
</gene>
<dbReference type="PANTHER" id="PTHR30250:SF29">
    <property type="entry name" value="POLYSACCHARIDE BIOSYNTHESIS PROTEIN C-TERMINAL DOMAIN-CONTAINING PROTEIN"/>
    <property type="match status" value="1"/>
</dbReference>
<protein>
    <submittedName>
        <fullName evidence="7">Oligosaccharide flippase family protein</fullName>
    </submittedName>
</protein>
<feature type="transmembrane region" description="Helical" evidence="6">
    <location>
        <begin position="483"/>
        <end position="504"/>
    </location>
</feature>
<dbReference type="InterPro" id="IPR050833">
    <property type="entry name" value="Poly_Biosynth_Transport"/>
</dbReference>